<organism evidence="5 6">
    <name type="scientific">Methanooceanicella nereidis</name>
    <dbReference type="NCBI Taxonomy" id="2052831"/>
    <lineage>
        <taxon>Archaea</taxon>
        <taxon>Methanobacteriati</taxon>
        <taxon>Methanobacteriota</taxon>
        <taxon>Stenosarchaea group</taxon>
        <taxon>Methanomicrobia</taxon>
        <taxon>Methanocellales</taxon>
        <taxon>Methanocellaceae</taxon>
        <taxon>Methanooceanicella</taxon>
    </lineage>
</organism>
<accession>A0AAP2RET0</accession>
<feature type="active site" description="Proton acceptor; via imino nitrogen" evidence="3">
    <location>
        <position position="4"/>
    </location>
</feature>
<evidence type="ECO:0000313" key="5">
    <source>
        <dbReference type="EMBL" id="MCD1294745.1"/>
    </source>
</evidence>
<name>A0AAP2RET0_9EURY</name>
<dbReference type="SUPFAM" id="SSF55331">
    <property type="entry name" value="Tautomerase/MIF"/>
    <property type="match status" value="1"/>
</dbReference>
<dbReference type="EMBL" id="PGCK01000005">
    <property type="protein sequence ID" value="MCD1294745.1"/>
    <property type="molecule type" value="Genomic_DNA"/>
</dbReference>
<evidence type="ECO:0000313" key="6">
    <source>
        <dbReference type="Proteomes" id="UP001320159"/>
    </source>
</evidence>
<feature type="domain" description="4-oxalocrotonate tautomerase-like" evidence="4">
    <location>
        <begin position="4"/>
        <end position="58"/>
    </location>
</feature>
<keyword evidence="6" id="KW-1185">Reference proteome</keyword>
<sequence>MDMPVIKIYMWEGRTKEAKKKIVSGITDVFVKEGVNPEAVTVIIEDVKKENWGCAGKLADE</sequence>
<comment type="caution">
    <text evidence="5">The sequence shown here is derived from an EMBL/GenBank/DDBJ whole genome shotgun (WGS) entry which is preliminary data.</text>
</comment>
<dbReference type="NCBIfam" id="TIGR00013">
    <property type="entry name" value="taut"/>
    <property type="match status" value="1"/>
</dbReference>
<proteinExistence type="inferred from homology"/>
<evidence type="ECO:0000256" key="2">
    <source>
        <dbReference type="ARBA" id="ARBA00023235"/>
    </source>
</evidence>
<reference evidence="5 6" key="1">
    <citation type="submission" date="2017-11" db="EMBL/GenBank/DDBJ databases">
        <title>Isolation and Characterization of Family Methanocellaceae Species from Potential Methane Hydrate Area Offshore Southwestern Taiwan.</title>
        <authorList>
            <person name="Zhang W.-L."/>
            <person name="Chen W.-C."/>
            <person name="Lai M.-C."/>
            <person name="Chen S.-C."/>
        </authorList>
    </citation>
    <scope>NUCLEOTIDE SEQUENCE [LARGE SCALE GENOMIC DNA]</scope>
    <source>
        <strain evidence="5 6">CWC-04</strain>
    </source>
</reference>
<dbReference type="PANTHER" id="PTHR35530">
    <property type="entry name" value="TAUTOMERASE-RELATED"/>
    <property type="match status" value="1"/>
</dbReference>
<dbReference type="PANTHER" id="PTHR35530:SF2">
    <property type="entry name" value="BSL4019 PROTEIN"/>
    <property type="match status" value="1"/>
</dbReference>
<dbReference type="InterPro" id="IPR018191">
    <property type="entry name" value="4-OT"/>
</dbReference>
<dbReference type="InterPro" id="IPR014347">
    <property type="entry name" value="Tautomerase/MIF_sf"/>
</dbReference>
<protein>
    <submittedName>
        <fullName evidence="5">4-oxalocrotonate tautomerase</fullName>
    </submittedName>
</protein>
<dbReference type="InterPro" id="IPR004370">
    <property type="entry name" value="4-OT-like_dom"/>
</dbReference>
<evidence type="ECO:0000256" key="1">
    <source>
        <dbReference type="ARBA" id="ARBA00006723"/>
    </source>
</evidence>
<gene>
    <name evidence="5" type="ORF">CUJ83_07000</name>
</gene>
<dbReference type="Pfam" id="PF01361">
    <property type="entry name" value="Tautomerase"/>
    <property type="match status" value="1"/>
</dbReference>
<keyword evidence="2" id="KW-0413">Isomerase</keyword>
<comment type="similarity">
    <text evidence="1">Belongs to the 4-oxalocrotonate tautomerase family.</text>
</comment>
<dbReference type="Gene3D" id="3.30.429.10">
    <property type="entry name" value="Macrophage Migration Inhibitory Factor"/>
    <property type="match status" value="1"/>
</dbReference>
<dbReference type="GO" id="GO:0016853">
    <property type="term" value="F:isomerase activity"/>
    <property type="evidence" value="ECO:0007669"/>
    <property type="project" value="UniProtKB-KW"/>
</dbReference>
<dbReference type="Proteomes" id="UP001320159">
    <property type="component" value="Unassembled WGS sequence"/>
</dbReference>
<evidence type="ECO:0000256" key="3">
    <source>
        <dbReference type="PIRSR" id="PIRSR618191-1"/>
    </source>
</evidence>
<evidence type="ECO:0000259" key="4">
    <source>
        <dbReference type="Pfam" id="PF01361"/>
    </source>
</evidence>
<dbReference type="AlphaFoldDB" id="A0AAP2RET0"/>